<comment type="caution">
    <text evidence="1">The sequence shown here is derived from an EMBL/GenBank/DDBJ whole genome shotgun (WGS) entry which is preliminary data.</text>
</comment>
<dbReference type="EMBL" id="BJWL01000023">
    <property type="protein sequence ID" value="GFZ12750.1"/>
    <property type="molecule type" value="Genomic_DNA"/>
</dbReference>
<reference evidence="1 2" key="1">
    <citation type="submission" date="2019-07" db="EMBL/GenBank/DDBJ databases">
        <title>De Novo Assembly of kiwifruit Actinidia rufa.</title>
        <authorList>
            <person name="Sugita-Konishi S."/>
            <person name="Sato K."/>
            <person name="Mori E."/>
            <person name="Abe Y."/>
            <person name="Kisaki G."/>
            <person name="Hamano K."/>
            <person name="Suezawa K."/>
            <person name="Otani M."/>
            <person name="Fukuda T."/>
            <person name="Manabe T."/>
            <person name="Gomi K."/>
            <person name="Tabuchi M."/>
            <person name="Akimitsu K."/>
            <person name="Kataoka I."/>
        </authorList>
    </citation>
    <scope>NUCLEOTIDE SEQUENCE [LARGE SCALE GENOMIC DNA]</scope>
    <source>
        <strain evidence="2">cv. Fuchu</strain>
    </source>
</reference>
<keyword evidence="2" id="KW-1185">Reference proteome</keyword>
<sequence>MRLAFQLLRTHVVDLDPSNDEAPLGVTNAPFTFAASAHASTSSITATIVALSSQMTAIHTDLVERIGLVNERVNLIVERQAHDIVSIRDTLSALSRRHTEFIIDVNDFIRSIRGR</sequence>
<evidence type="ECO:0000313" key="2">
    <source>
        <dbReference type="Proteomes" id="UP000585474"/>
    </source>
</evidence>
<proteinExistence type="predicted"/>
<gene>
    <name evidence="1" type="ORF">Acr_23g0011350</name>
</gene>
<accession>A0A7J0GPK7</accession>
<dbReference type="AlphaFoldDB" id="A0A7J0GPK7"/>
<name>A0A7J0GPK7_9ERIC</name>
<organism evidence="1 2">
    <name type="scientific">Actinidia rufa</name>
    <dbReference type="NCBI Taxonomy" id="165716"/>
    <lineage>
        <taxon>Eukaryota</taxon>
        <taxon>Viridiplantae</taxon>
        <taxon>Streptophyta</taxon>
        <taxon>Embryophyta</taxon>
        <taxon>Tracheophyta</taxon>
        <taxon>Spermatophyta</taxon>
        <taxon>Magnoliopsida</taxon>
        <taxon>eudicotyledons</taxon>
        <taxon>Gunneridae</taxon>
        <taxon>Pentapetalae</taxon>
        <taxon>asterids</taxon>
        <taxon>Ericales</taxon>
        <taxon>Actinidiaceae</taxon>
        <taxon>Actinidia</taxon>
    </lineage>
</organism>
<evidence type="ECO:0000313" key="1">
    <source>
        <dbReference type="EMBL" id="GFZ12750.1"/>
    </source>
</evidence>
<dbReference type="Proteomes" id="UP000585474">
    <property type="component" value="Unassembled WGS sequence"/>
</dbReference>
<protein>
    <submittedName>
        <fullName evidence="1">Uncharacterized protein</fullName>
    </submittedName>
</protein>